<reference evidence="1" key="1">
    <citation type="submission" date="2023-03" db="EMBL/GenBank/DDBJ databases">
        <title>Massive genome expansion in bonnet fungi (Mycena s.s.) driven by repeated elements and novel gene families across ecological guilds.</title>
        <authorList>
            <consortium name="Lawrence Berkeley National Laboratory"/>
            <person name="Harder C.B."/>
            <person name="Miyauchi S."/>
            <person name="Viragh M."/>
            <person name="Kuo A."/>
            <person name="Thoen E."/>
            <person name="Andreopoulos B."/>
            <person name="Lu D."/>
            <person name="Skrede I."/>
            <person name="Drula E."/>
            <person name="Henrissat B."/>
            <person name="Morin E."/>
            <person name="Kohler A."/>
            <person name="Barry K."/>
            <person name="LaButti K."/>
            <person name="Morin E."/>
            <person name="Salamov A."/>
            <person name="Lipzen A."/>
            <person name="Mereny Z."/>
            <person name="Hegedus B."/>
            <person name="Baldrian P."/>
            <person name="Stursova M."/>
            <person name="Weitz H."/>
            <person name="Taylor A."/>
            <person name="Grigoriev I.V."/>
            <person name="Nagy L.G."/>
            <person name="Martin F."/>
            <person name="Kauserud H."/>
        </authorList>
    </citation>
    <scope>NUCLEOTIDE SEQUENCE</scope>
    <source>
        <strain evidence="1">CBHHK067</strain>
    </source>
</reference>
<evidence type="ECO:0000313" key="2">
    <source>
        <dbReference type="Proteomes" id="UP001221757"/>
    </source>
</evidence>
<dbReference type="EMBL" id="JARKIE010000027">
    <property type="protein sequence ID" value="KAJ7698110.1"/>
    <property type="molecule type" value="Genomic_DNA"/>
</dbReference>
<dbReference type="Proteomes" id="UP001221757">
    <property type="component" value="Unassembled WGS sequence"/>
</dbReference>
<organism evidence="1 2">
    <name type="scientific">Mycena rosella</name>
    <name type="common">Pink bonnet</name>
    <name type="synonym">Agaricus rosellus</name>
    <dbReference type="NCBI Taxonomy" id="1033263"/>
    <lineage>
        <taxon>Eukaryota</taxon>
        <taxon>Fungi</taxon>
        <taxon>Dikarya</taxon>
        <taxon>Basidiomycota</taxon>
        <taxon>Agaricomycotina</taxon>
        <taxon>Agaricomycetes</taxon>
        <taxon>Agaricomycetidae</taxon>
        <taxon>Agaricales</taxon>
        <taxon>Marasmiineae</taxon>
        <taxon>Mycenaceae</taxon>
        <taxon>Mycena</taxon>
    </lineage>
</organism>
<sequence>MPSSSGSLSQKTSCFLLWLHCSKNSLCSSSDESLDGWSSHSSSLESPILTEKMLPPLPLLFSPCSLPIDQYYHDSNFSPVCELPPPMPSQSRFRTWWKPAPEYIPSNVLPTPDSLLSYKSALDSESSDPENSELYTLQNVRPNVSIVYEHNSLFMLATTFMLRCKNNPLIPPTHHLCHASDVRMIELGRGKKKMKKTHRKPTAQIERASLGLCNISAGRHTPYATQAMRSLRGQK</sequence>
<protein>
    <submittedName>
        <fullName evidence="1">Uncharacterized protein</fullName>
    </submittedName>
</protein>
<name>A0AAD7DS60_MYCRO</name>
<gene>
    <name evidence="1" type="ORF">B0H17DRAFT_1130035</name>
</gene>
<keyword evidence="2" id="KW-1185">Reference proteome</keyword>
<evidence type="ECO:0000313" key="1">
    <source>
        <dbReference type="EMBL" id="KAJ7698110.1"/>
    </source>
</evidence>
<accession>A0AAD7DS60</accession>
<comment type="caution">
    <text evidence="1">The sequence shown here is derived from an EMBL/GenBank/DDBJ whole genome shotgun (WGS) entry which is preliminary data.</text>
</comment>
<proteinExistence type="predicted"/>
<dbReference type="AlphaFoldDB" id="A0AAD7DS60"/>